<dbReference type="EMBL" id="KV784353">
    <property type="protein sequence ID" value="OEU22081.1"/>
    <property type="molecule type" value="Genomic_DNA"/>
</dbReference>
<dbReference type="InterPro" id="IPR017926">
    <property type="entry name" value="GATASE"/>
</dbReference>
<dbReference type="KEGG" id="fcy:FRACYDRAFT_177783"/>
<dbReference type="PANTHER" id="PTHR42695">
    <property type="entry name" value="GLUTAMINE AMIDOTRANSFERASE YLR126C-RELATED"/>
    <property type="match status" value="1"/>
</dbReference>
<protein>
    <recommendedName>
        <fullName evidence="1">Glutamine amidotransferase domain-containing protein</fullName>
    </recommendedName>
</protein>
<feature type="domain" description="Glutamine amidotransferase" evidence="1">
    <location>
        <begin position="109"/>
        <end position="176"/>
    </location>
</feature>
<keyword evidence="3" id="KW-1185">Reference proteome</keyword>
<evidence type="ECO:0000313" key="2">
    <source>
        <dbReference type="EMBL" id="OEU22081.1"/>
    </source>
</evidence>
<dbReference type="SUPFAM" id="SSF52317">
    <property type="entry name" value="Class I glutamine amidotransferase-like"/>
    <property type="match status" value="1"/>
</dbReference>
<dbReference type="AlphaFoldDB" id="A0A1E7FVA2"/>
<dbReference type="Pfam" id="PF00117">
    <property type="entry name" value="GATase"/>
    <property type="match status" value="1"/>
</dbReference>
<proteinExistence type="predicted"/>
<dbReference type="InterPro" id="IPR044992">
    <property type="entry name" value="ChyE-like"/>
</dbReference>
<dbReference type="OrthoDB" id="92161at2759"/>
<reference evidence="2 3" key="1">
    <citation type="submission" date="2016-09" db="EMBL/GenBank/DDBJ databases">
        <title>Extensive genetic diversity and differential bi-allelic expression allows diatom success in the polar Southern Ocean.</title>
        <authorList>
            <consortium name="DOE Joint Genome Institute"/>
            <person name="Mock T."/>
            <person name="Otillar R.P."/>
            <person name="Strauss J."/>
            <person name="Dupont C."/>
            <person name="Frickenhaus S."/>
            <person name="Maumus F."/>
            <person name="Mcmullan M."/>
            <person name="Sanges R."/>
            <person name="Schmutz J."/>
            <person name="Toseland A."/>
            <person name="Valas R."/>
            <person name="Veluchamy A."/>
            <person name="Ward B.J."/>
            <person name="Allen A."/>
            <person name="Barry K."/>
            <person name="Falciatore A."/>
            <person name="Ferrante M."/>
            <person name="Fortunato A.E."/>
            <person name="Gloeckner G."/>
            <person name="Gruber A."/>
            <person name="Hipkin R."/>
            <person name="Janech M."/>
            <person name="Kroth P."/>
            <person name="Leese F."/>
            <person name="Lindquist E."/>
            <person name="Lyon B.R."/>
            <person name="Martin J."/>
            <person name="Mayer C."/>
            <person name="Parker M."/>
            <person name="Quesneville H."/>
            <person name="Raymond J."/>
            <person name="Uhlig C."/>
            <person name="Valentin K.U."/>
            <person name="Worden A.Z."/>
            <person name="Armbrust E.V."/>
            <person name="Bowler C."/>
            <person name="Green B."/>
            <person name="Moulton V."/>
            <person name="Van Oosterhout C."/>
            <person name="Grigoriev I."/>
        </authorList>
    </citation>
    <scope>NUCLEOTIDE SEQUENCE [LARGE SCALE GENOMIC DNA]</scope>
    <source>
        <strain evidence="2 3">CCMP1102</strain>
    </source>
</reference>
<dbReference type="InParanoid" id="A0A1E7FVA2"/>
<dbReference type="InterPro" id="IPR029062">
    <property type="entry name" value="Class_I_gatase-like"/>
</dbReference>
<evidence type="ECO:0000259" key="1">
    <source>
        <dbReference type="Pfam" id="PF00117"/>
    </source>
</evidence>
<sequence>MKVVTLQRTAISTNGYCNRDDNNKGDGDDAIIFEEEDELRLIFLGCEVSPPYGPCEHTAELFLDLIAAAASNCLRPNHQRRIVLDVFNVSPSQPNLDDDDDDEHILEIKFPTEKDLNSADGVILPGSFSSANDEKKPWIVMLKDWIQTVLVAREIPTFGVCFGHQLYAHSFNNKQFGGGHGGSAVTCPAGPQAGRRTTQLTIVGRAIDNNDVPELFQKPTITTLDLFYTHGDMVESLPSRGVNLGGNDKVPIHAAVYFSTPLADTEDILDVMLARDKDEDDTQTNGINSSNPRVIAVTFQAHPEFASLLSSSSPKKGEKEMIIFSSKGNITYRNILQLMKDNGDISQQDYQNAEKDSIIDYDRIREQSVGTMISAGRLLNWFSSSSTTAL</sequence>
<evidence type="ECO:0000313" key="3">
    <source>
        <dbReference type="Proteomes" id="UP000095751"/>
    </source>
</evidence>
<dbReference type="Gene3D" id="3.40.50.880">
    <property type="match status" value="1"/>
</dbReference>
<name>A0A1E7FVA2_9STRA</name>
<dbReference type="GO" id="GO:0005829">
    <property type="term" value="C:cytosol"/>
    <property type="evidence" value="ECO:0007669"/>
    <property type="project" value="TreeGrafter"/>
</dbReference>
<dbReference type="PANTHER" id="PTHR42695:SF5">
    <property type="entry name" value="GLUTAMINE AMIDOTRANSFERASE YLR126C-RELATED"/>
    <property type="match status" value="1"/>
</dbReference>
<accession>A0A1E7FVA2</accession>
<organism evidence="2 3">
    <name type="scientific">Fragilariopsis cylindrus CCMP1102</name>
    <dbReference type="NCBI Taxonomy" id="635003"/>
    <lineage>
        <taxon>Eukaryota</taxon>
        <taxon>Sar</taxon>
        <taxon>Stramenopiles</taxon>
        <taxon>Ochrophyta</taxon>
        <taxon>Bacillariophyta</taxon>
        <taxon>Bacillariophyceae</taxon>
        <taxon>Bacillariophycidae</taxon>
        <taxon>Bacillariales</taxon>
        <taxon>Bacillariaceae</taxon>
        <taxon>Fragilariopsis</taxon>
    </lineage>
</organism>
<dbReference type="Proteomes" id="UP000095751">
    <property type="component" value="Unassembled WGS sequence"/>
</dbReference>
<dbReference type="PROSITE" id="PS51273">
    <property type="entry name" value="GATASE_TYPE_1"/>
    <property type="match status" value="1"/>
</dbReference>
<gene>
    <name evidence="2" type="ORF">FRACYDRAFT_177783</name>
</gene>